<dbReference type="EMBL" id="MU005776">
    <property type="protein sequence ID" value="KAF2706204.1"/>
    <property type="molecule type" value="Genomic_DNA"/>
</dbReference>
<keyword evidence="3" id="KW-1185">Reference proteome</keyword>
<dbReference type="Proteomes" id="UP000799428">
    <property type="component" value="Unassembled WGS sequence"/>
</dbReference>
<dbReference type="Gene3D" id="1.20.120.1020">
    <property type="entry name" value="Prion-inhibition and propagation, HeLo domain"/>
    <property type="match status" value="1"/>
</dbReference>
<dbReference type="AlphaFoldDB" id="A0A6G1K021"/>
<accession>A0A6G1K021</accession>
<name>A0A6G1K021_9PLEO</name>
<reference evidence="2" key="1">
    <citation type="journal article" date="2020" name="Stud. Mycol.">
        <title>101 Dothideomycetes genomes: a test case for predicting lifestyles and emergence of pathogens.</title>
        <authorList>
            <person name="Haridas S."/>
            <person name="Albert R."/>
            <person name="Binder M."/>
            <person name="Bloem J."/>
            <person name="Labutti K."/>
            <person name="Salamov A."/>
            <person name="Andreopoulos B."/>
            <person name="Baker S."/>
            <person name="Barry K."/>
            <person name="Bills G."/>
            <person name="Bluhm B."/>
            <person name="Cannon C."/>
            <person name="Castanera R."/>
            <person name="Culley D."/>
            <person name="Daum C."/>
            <person name="Ezra D."/>
            <person name="Gonzalez J."/>
            <person name="Henrissat B."/>
            <person name="Kuo A."/>
            <person name="Liang C."/>
            <person name="Lipzen A."/>
            <person name="Lutzoni F."/>
            <person name="Magnuson J."/>
            <person name="Mondo S."/>
            <person name="Nolan M."/>
            <person name="Ohm R."/>
            <person name="Pangilinan J."/>
            <person name="Park H.-J."/>
            <person name="Ramirez L."/>
            <person name="Alfaro M."/>
            <person name="Sun H."/>
            <person name="Tritt A."/>
            <person name="Yoshinaga Y."/>
            <person name="Zwiers L.-H."/>
            <person name="Turgeon B."/>
            <person name="Goodwin S."/>
            <person name="Spatafora J."/>
            <person name="Crous P."/>
            <person name="Grigoriev I."/>
        </authorList>
    </citation>
    <scope>NUCLEOTIDE SEQUENCE</scope>
    <source>
        <strain evidence="2">CBS 279.74</strain>
    </source>
</reference>
<proteinExistence type="predicted"/>
<dbReference type="PANTHER" id="PTHR37542">
    <property type="entry name" value="HELO DOMAIN-CONTAINING PROTEIN-RELATED"/>
    <property type="match status" value="1"/>
</dbReference>
<dbReference type="InterPro" id="IPR029498">
    <property type="entry name" value="HeLo_dom"/>
</dbReference>
<evidence type="ECO:0000313" key="2">
    <source>
        <dbReference type="EMBL" id="KAF2706204.1"/>
    </source>
</evidence>
<dbReference type="Pfam" id="PF14479">
    <property type="entry name" value="HeLo"/>
    <property type="match status" value="1"/>
</dbReference>
<evidence type="ECO:0000259" key="1">
    <source>
        <dbReference type="Pfam" id="PF14479"/>
    </source>
</evidence>
<dbReference type="InterPro" id="IPR038305">
    <property type="entry name" value="HeLo_sf"/>
</dbReference>
<evidence type="ECO:0000313" key="3">
    <source>
        <dbReference type="Proteomes" id="UP000799428"/>
    </source>
</evidence>
<protein>
    <recommendedName>
        <fullName evidence="1">Prion-inhibition and propagation HeLo domain-containing protein</fullName>
    </recommendedName>
</protein>
<sequence>MEVAGLVVGVAGVAGLFSTCVDCYELVQRGRYLGKDYILLETKFSNQRLRFITWGKACGLVDSDGSGETFQNEDVRSNIRDTLVQLVALLGDGSDLKKKYGLKKWNANGTSSASSGMVTAALGLISPTLKVPSTMTLSRSLEELRDQANWMRNTTSVTKTTRWAIEDKRKFTELVQHLKDFNDDLEDFTKPLDVLLKQLSRTQRNIIRAEVESLSDIPELETMEEARLGQIDAISDAASVRLWTLNNHISEDTVTTTSSGQRMVVEPREDGEWEDVAQDDTLASSNITTAQFQILHRVKCSDATTQIYLDPPIYRESHMDSEHWTVVEQGERICTQTPLHLGGYRRISGLETYMQQNELLQSVLVQDYACNHNYKAGANFEPPPDQHTLYITSPTLCSQLQKLVFGMNLPYVLNFKLNTPMRGPFLWYGRP</sequence>
<gene>
    <name evidence="2" type="ORF">K504DRAFT_438261</name>
</gene>
<dbReference type="OrthoDB" id="20872at2759"/>
<feature type="domain" description="Prion-inhibition and propagation HeLo" evidence="1">
    <location>
        <begin position="5"/>
        <end position="222"/>
    </location>
</feature>
<organism evidence="2 3">
    <name type="scientific">Pleomassaria siparia CBS 279.74</name>
    <dbReference type="NCBI Taxonomy" id="1314801"/>
    <lineage>
        <taxon>Eukaryota</taxon>
        <taxon>Fungi</taxon>
        <taxon>Dikarya</taxon>
        <taxon>Ascomycota</taxon>
        <taxon>Pezizomycotina</taxon>
        <taxon>Dothideomycetes</taxon>
        <taxon>Pleosporomycetidae</taxon>
        <taxon>Pleosporales</taxon>
        <taxon>Pleomassariaceae</taxon>
        <taxon>Pleomassaria</taxon>
    </lineage>
</organism>